<gene>
    <name evidence="1" type="ORF">FHW37_115116</name>
</gene>
<comment type="caution">
    <text evidence="1">The sequence shown here is derived from an EMBL/GenBank/DDBJ whole genome shotgun (WGS) entry which is preliminary data.</text>
</comment>
<dbReference type="RefSeq" id="WP_145643355.1">
    <property type="nucleotide sequence ID" value="NZ_VIWP01000015.1"/>
</dbReference>
<proteinExistence type="predicted"/>
<protein>
    <submittedName>
        <fullName evidence="1">Uncharacterized protein</fullName>
    </submittedName>
</protein>
<accession>A0A561Q7U7</accession>
<dbReference type="AlphaFoldDB" id="A0A561Q7U7"/>
<dbReference type="EMBL" id="VIWP01000015">
    <property type="protein sequence ID" value="TWF46419.1"/>
    <property type="molecule type" value="Genomic_DNA"/>
</dbReference>
<keyword evidence="2" id="KW-1185">Reference proteome</keyword>
<evidence type="ECO:0000313" key="1">
    <source>
        <dbReference type="EMBL" id="TWF46419.1"/>
    </source>
</evidence>
<dbReference type="Proteomes" id="UP000320653">
    <property type="component" value="Unassembled WGS sequence"/>
</dbReference>
<reference evidence="1 2" key="1">
    <citation type="submission" date="2019-06" db="EMBL/GenBank/DDBJ databases">
        <title>Sorghum-associated microbial communities from plants grown in Nebraska, USA.</title>
        <authorList>
            <person name="Schachtman D."/>
        </authorList>
    </citation>
    <scope>NUCLEOTIDE SEQUENCE [LARGE SCALE GENOMIC DNA]</scope>
    <source>
        <strain evidence="1 2">1225</strain>
    </source>
</reference>
<sequence length="96" mass="10851">MLRIASNANRIQSLYSELCILQDYAVRSGIEIPEEMILEIQSVEASQENISAILLLLMKLTQLTKPVTVLNAPVASRMQEDSARQHLWWCGLFFSA</sequence>
<organism evidence="1 2">
    <name type="scientific">Neorhizobium alkalisoli</name>
    <dbReference type="NCBI Taxonomy" id="528178"/>
    <lineage>
        <taxon>Bacteria</taxon>
        <taxon>Pseudomonadati</taxon>
        <taxon>Pseudomonadota</taxon>
        <taxon>Alphaproteobacteria</taxon>
        <taxon>Hyphomicrobiales</taxon>
        <taxon>Rhizobiaceae</taxon>
        <taxon>Rhizobium/Agrobacterium group</taxon>
        <taxon>Neorhizobium</taxon>
    </lineage>
</organism>
<name>A0A561Q7U7_9HYPH</name>
<evidence type="ECO:0000313" key="2">
    <source>
        <dbReference type="Proteomes" id="UP000320653"/>
    </source>
</evidence>